<keyword evidence="2" id="KW-1185">Reference proteome</keyword>
<evidence type="ECO:0000313" key="2">
    <source>
        <dbReference type="Proteomes" id="UP000014139"/>
    </source>
</evidence>
<gene>
    <name evidence="1" type="ORF">H480_38425</name>
</gene>
<reference evidence="1 2" key="1">
    <citation type="submission" date="2013-02" db="EMBL/GenBank/DDBJ databases">
        <title>Draft genome sequence of Amycolatopsis vancoresmycina strain DSM 44592T.</title>
        <authorList>
            <person name="Kumar S."/>
            <person name="Kaur N."/>
            <person name="Kaur C."/>
            <person name="Raghava G.P.S."/>
            <person name="Mayilraj S."/>
        </authorList>
    </citation>
    <scope>NUCLEOTIDE SEQUENCE [LARGE SCALE GENOMIC DNA]</scope>
    <source>
        <strain evidence="1 2">DSM 44592</strain>
    </source>
</reference>
<dbReference type="EMBL" id="AOUO01000651">
    <property type="protein sequence ID" value="EOD63168.1"/>
    <property type="molecule type" value="Genomic_DNA"/>
</dbReference>
<name>R1FUT7_9PSEU</name>
<sequence>MTGPLRPAFGEGQVLAAADLTATVEHARTTAARHARYLHEWGIVEGLALVTAPRTDPLSGARFVEVTVSAGLAVDGTGRELLVPRPVVLREADFEAVNGAAPTADPYPVFLAAVDRDPGGPARPDACGTPAVRTRVEESYQILFGRLGDERLVAGQQPPPVDAASADPPVRWLVLLGYVRWADGHFTGVTTDARRVGLRHAGVRADVVAAQSGTLTLRTSASEGKPAVVLSGEDPPSLVFGLYQGNGGVDPLLTVAANGNLSIKGSFAGRMSVGSVLVTSGTATDGMLLPLPDGVTAQEVADGRAVLHVQVTPRIPPVTGMQLHSAAEAGVDADRRVRCRIRTYDLQTAPPEIAERPGAVEFLVLAAVAATNGGD</sequence>
<dbReference type="Proteomes" id="UP000014139">
    <property type="component" value="Unassembled WGS sequence"/>
</dbReference>
<dbReference type="AlphaFoldDB" id="R1FUT7"/>
<organism evidence="1 2">
    <name type="scientific">Amycolatopsis vancoresmycina DSM 44592</name>
    <dbReference type="NCBI Taxonomy" id="1292037"/>
    <lineage>
        <taxon>Bacteria</taxon>
        <taxon>Bacillati</taxon>
        <taxon>Actinomycetota</taxon>
        <taxon>Actinomycetes</taxon>
        <taxon>Pseudonocardiales</taxon>
        <taxon>Pseudonocardiaceae</taxon>
        <taxon>Amycolatopsis</taxon>
    </lineage>
</organism>
<protein>
    <submittedName>
        <fullName evidence="1">Uncharacterized protein</fullName>
    </submittedName>
</protein>
<dbReference type="PATRIC" id="fig|1292037.4.peg.7212"/>
<evidence type="ECO:0000313" key="1">
    <source>
        <dbReference type="EMBL" id="EOD63168.1"/>
    </source>
</evidence>
<dbReference type="eggNOG" id="ENOG5033IX4">
    <property type="taxonomic scope" value="Bacteria"/>
</dbReference>
<accession>R1FUT7</accession>
<comment type="caution">
    <text evidence="1">The sequence shown here is derived from an EMBL/GenBank/DDBJ whole genome shotgun (WGS) entry which is preliminary data.</text>
</comment>
<dbReference type="RefSeq" id="WP_004560708.1">
    <property type="nucleotide sequence ID" value="NZ_AOUO01000651.1"/>
</dbReference>
<proteinExistence type="predicted"/>
<dbReference type="OrthoDB" id="8948090at2"/>